<dbReference type="SUPFAM" id="SSF82171">
    <property type="entry name" value="DPP6 N-terminal domain-like"/>
    <property type="match status" value="1"/>
</dbReference>
<dbReference type="Pfam" id="PF00326">
    <property type="entry name" value="Peptidase_S9"/>
    <property type="match status" value="1"/>
</dbReference>
<evidence type="ECO:0000313" key="5">
    <source>
        <dbReference type="Proteomes" id="UP000198953"/>
    </source>
</evidence>
<dbReference type="GO" id="GO:0004252">
    <property type="term" value="F:serine-type endopeptidase activity"/>
    <property type="evidence" value="ECO:0007669"/>
    <property type="project" value="TreeGrafter"/>
</dbReference>
<protein>
    <submittedName>
        <fullName evidence="4">Dipeptidyl aminopeptidase/acylaminoacyl peptidase</fullName>
    </submittedName>
</protein>
<dbReference type="RefSeq" id="WP_177227544.1">
    <property type="nucleotide sequence ID" value="NZ_FOBF01000015.1"/>
</dbReference>
<dbReference type="GO" id="GO:0004177">
    <property type="term" value="F:aminopeptidase activity"/>
    <property type="evidence" value="ECO:0007669"/>
    <property type="project" value="UniProtKB-KW"/>
</dbReference>
<feature type="domain" description="Peptidase S9 prolyl oligopeptidase catalytic" evidence="3">
    <location>
        <begin position="424"/>
        <end position="626"/>
    </location>
</feature>
<dbReference type="InterPro" id="IPR011659">
    <property type="entry name" value="WD40"/>
</dbReference>
<dbReference type="Gene3D" id="2.120.10.30">
    <property type="entry name" value="TolB, C-terminal domain"/>
    <property type="match status" value="2"/>
</dbReference>
<dbReference type="Gene3D" id="3.40.50.1820">
    <property type="entry name" value="alpha/beta hydrolase"/>
    <property type="match status" value="1"/>
</dbReference>
<evidence type="ECO:0000313" key="4">
    <source>
        <dbReference type="EMBL" id="SEM63056.1"/>
    </source>
</evidence>
<keyword evidence="2" id="KW-0720">Serine protease</keyword>
<dbReference type="Pfam" id="PF07676">
    <property type="entry name" value="PD40"/>
    <property type="match status" value="3"/>
</dbReference>
<sequence length="629" mass="66686">MTPRIDDLYDIALPQQPAVSPAGEAVFVLRRADRDADRDVRALWRAEGPLTSGPADWAPAWSPDGRTIAFLRAAGGPPQLWLLPMCGEADPEKSAEPVTALPLGAGPARWSPDGTRIAFTAPVPAGPIDLDAPVEIDRLDYQADGAGLLRSVTTQVHVLDLATGTVTQVTSRHRHTGDPAWSPDGARLAFPAALDDDTDLTGNLAAYVLDLETGEDRVVLDGSAGPVTWTPDGRALLVVGRADTRAGHAGLLLVPLDAGRVVDLAAGLDRNVMPGETGYPGARPQVTGDGSAVVFCVRDAGRTDLYRVELDGGPARRVLGGPGHVVSGAALAPDGTLVAVVSGPASFGDVVRVEPDGAARTLYDGGRPLLAYQERVFTVADGTTVHGWLLRDPAASGPQPLLLDIHGGPHNAWSGSADLARLYHQVLAARGWTVLLLNTRGSDGYGEAHYTATYGVWGEADARDFLDPLDELVNEGVADPARLAVTGYSYGGYMTCYLTAHDDRFAAAVAGAPVSDVTAMVGTADLGHHIGVRELAAEPWAEPERYAAMSPLSRVGAVRTPTLLLQGMADLRCPMGQSQQWFAALRERRVPARMVLYPGASHDFVLVGRPSHRADYNRRVVDWVTREEH</sequence>
<keyword evidence="1" id="KW-0378">Hydrolase</keyword>
<keyword evidence="4" id="KW-0031">Aminopeptidase</keyword>
<evidence type="ECO:0000259" key="3">
    <source>
        <dbReference type="Pfam" id="PF00326"/>
    </source>
</evidence>
<accession>A0A1H7ZXU3</accession>
<name>A0A1H7ZXU3_9ACTN</name>
<dbReference type="PANTHER" id="PTHR42776">
    <property type="entry name" value="SERINE PEPTIDASE S9 FAMILY MEMBER"/>
    <property type="match status" value="1"/>
</dbReference>
<reference evidence="4 5" key="1">
    <citation type="submission" date="2016-10" db="EMBL/GenBank/DDBJ databases">
        <authorList>
            <person name="de Groot N.N."/>
        </authorList>
    </citation>
    <scope>NUCLEOTIDE SEQUENCE [LARGE SCALE GENOMIC DNA]</scope>
    <source>
        <strain evidence="4 5">DSM 43357</strain>
    </source>
</reference>
<evidence type="ECO:0000256" key="1">
    <source>
        <dbReference type="ARBA" id="ARBA00022801"/>
    </source>
</evidence>
<dbReference type="PANTHER" id="PTHR42776:SF27">
    <property type="entry name" value="DIPEPTIDYL PEPTIDASE FAMILY MEMBER 6"/>
    <property type="match status" value="1"/>
</dbReference>
<dbReference type="InterPro" id="IPR029058">
    <property type="entry name" value="AB_hydrolase_fold"/>
</dbReference>
<dbReference type="SUPFAM" id="SSF53474">
    <property type="entry name" value="alpha/beta-Hydrolases"/>
    <property type="match status" value="1"/>
</dbReference>
<organism evidence="4 5">
    <name type="scientific">Nonomuraea pusilla</name>
    <dbReference type="NCBI Taxonomy" id="46177"/>
    <lineage>
        <taxon>Bacteria</taxon>
        <taxon>Bacillati</taxon>
        <taxon>Actinomycetota</taxon>
        <taxon>Actinomycetes</taxon>
        <taxon>Streptosporangiales</taxon>
        <taxon>Streptosporangiaceae</taxon>
        <taxon>Nonomuraea</taxon>
    </lineage>
</organism>
<dbReference type="InterPro" id="IPR011042">
    <property type="entry name" value="6-blade_b-propeller_TolB-like"/>
</dbReference>
<gene>
    <name evidence="4" type="ORF">SAMN05660976_05668</name>
</gene>
<dbReference type="AlphaFoldDB" id="A0A1H7ZXU3"/>
<proteinExistence type="predicted"/>
<dbReference type="GO" id="GO:0006508">
    <property type="term" value="P:proteolysis"/>
    <property type="evidence" value="ECO:0007669"/>
    <property type="project" value="InterPro"/>
</dbReference>
<keyword evidence="5" id="KW-1185">Reference proteome</keyword>
<dbReference type="Proteomes" id="UP000198953">
    <property type="component" value="Unassembled WGS sequence"/>
</dbReference>
<dbReference type="STRING" id="46177.SAMN05660976_05668"/>
<keyword evidence="4" id="KW-0645">Protease</keyword>
<dbReference type="InterPro" id="IPR001375">
    <property type="entry name" value="Peptidase_S9_cat"/>
</dbReference>
<dbReference type="EMBL" id="FOBF01000015">
    <property type="protein sequence ID" value="SEM63056.1"/>
    <property type="molecule type" value="Genomic_DNA"/>
</dbReference>
<evidence type="ECO:0000256" key="2">
    <source>
        <dbReference type="ARBA" id="ARBA00022825"/>
    </source>
</evidence>